<gene>
    <name evidence="10" type="ORF">MTAB308_669</name>
</gene>
<evidence type="ECO:0000256" key="5">
    <source>
        <dbReference type="ARBA" id="ARBA00022777"/>
    </source>
</evidence>
<dbReference type="InterPro" id="IPR027417">
    <property type="entry name" value="P-loop_NTPase"/>
</dbReference>
<evidence type="ECO:0000256" key="8">
    <source>
        <dbReference type="ARBA" id="ARBA00048478"/>
    </source>
</evidence>
<proteinExistence type="inferred from homology"/>
<dbReference type="EC" id="2.7.4.25" evidence="2"/>
<evidence type="ECO:0000256" key="3">
    <source>
        <dbReference type="ARBA" id="ARBA00022679"/>
    </source>
</evidence>
<dbReference type="PANTHER" id="PTHR21299">
    <property type="entry name" value="CYTIDYLATE KINASE/PANTOATE-BETA-ALANINE LIGASE"/>
    <property type="match status" value="1"/>
</dbReference>
<comment type="catalytic activity">
    <reaction evidence="8">
        <text>CMP + ATP = CDP + ADP</text>
        <dbReference type="Rhea" id="RHEA:11600"/>
        <dbReference type="ChEBI" id="CHEBI:30616"/>
        <dbReference type="ChEBI" id="CHEBI:58069"/>
        <dbReference type="ChEBI" id="CHEBI:60377"/>
        <dbReference type="ChEBI" id="CHEBI:456216"/>
        <dbReference type="EC" id="2.7.4.25"/>
    </reaction>
</comment>
<dbReference type="GO" id="GO:0036431">
    <property type="term" value="F:dCMP kinase activity"/>
    <property type="evidence" value="ECO:0007669"/>
    <property type="project" value="InterPro"/>
</dbReference>
<keyword evidence="11" id="KW-1185">Reference proteome</keyword>
<dbReference type="CDD" id="cd02020">
    <property type="entry name" value="CMPK"/>
    <property type="match status" value="1"/>
</dbReference>
<comment type="similarity">
    <text evidence="1">Belongs to the cytidylate kinase family. Type 1 subfamily.</text>
</comment>
<sequence>VSGTSGTSDGSSANHRGLTGVVVAIDGPAGTGKSSVSKGLARSLGARYLDTGAMYRIVTLAVLRAGVDPADGEAVASVASTVRLSVSYDPDSDRCYLGAEDVSVEIRGDEVTRAVSAVSSVPAVRARLVALQRDMAQGPGSVVVEGRDIGTVVLPDAPVKIFLTASAETRARRRNDQNVASGLPDDYDGVLADVRRRDHLDSTRAVSPLRTAPDAVVVDTSDMTEAQVIAHLLELVRQKSGAVR</sequence>
<keyword evidence="6" id="KW-0067">ATP-binding</keyword>
<keyword evidence="3" id="KW-0808">Transferase</keyword>
<dbReference type="Gene3D" id="3.40.50.300">
    <property type="entry name" value="P-loop containing nucleotide triphosphate hydrolases"/>
    <property type="match status" value="1"/>
</dbReference>
<dbReference type="EMBL" id="FTRV01000009">
    <property type="protein sequence ID" value="SPM27193.1"/>
    <property type="molecule type" value="Genomic_DNA"/>
</dbReference>
<dbReference type="STRING" id="1841859.GCA_900157385_00665"/>
<keyword evidence="5 10" id="KW-0418">Kinase</keyword>
<protein>
    <recommendedName>
        <fullName evidence="2">(d)CMP kinase</fullName>
        <ecNumber evidence="2">2.7.4.25</ecNumber>
    </recommendedName>
</protein>
<reference evidence="10 11" key="1">
    <citation type="submission" date="2017-01" db="EMBL/GenBank/DDBJ databases">
        <authorList>
            <consortium name="Urmite Genomes"/>
        </authorList>
    </citation>
    <scope>NUCLEOTIDE SEQUENCE [LARGE SCALE GENOMIC DNA]</scope>
    <source>
        <strain evidence="10 11">AB308</strain>
    </source>
</reference>
<dbReference type="PANTHER" id="PTHR21299:SF2">
    <property type="entry name" value="CYTIDYLATE KINASE"/>
    <property type="match status" value="1"/>
</dbReference>
<evidence type="ECO:0000259" key="9">
    <source>
        <dbReference type="Pfam" id="PF02224"/>
    </source>
</evidence>
<accession>A0A2U3N6P2</accession>
<dbReference type="AlphaFoldDB" id="A0A2U3N6P2"/>
<evidence type="ECO:0000256" key="4">
    <source>
        <dbReference type="ARBA" id="ARBA00022741"/>
    </source>
</evidence>
<evidence type="ECO:0000313" key="11">
    <source>
        <dbReference type="Proteomes" id="UP000241595"/>
    </source>
</evidence>
<dbReference type="Proteomes" id="UP000241595">
    <property type="component" value="Unassembled WGS sequence"/>
</dbReference>
<dbReference type="InterPro" id="IPR011994">
    <property type="entry name" value="Cytidylate_kinase_dom"/>
</dbReference>
<evidence type="ECO:0000256" key="7">
    <source>
        <dbReference type="ARBA" id="ARBA00047615"/>
    </source>
</evidence>
<evidence type="ECO:0000256" key="1">
    <source>
        <dbReference type="ARBA" id="ARBA00009427"/>
    </source>
</evidence>
<dbReference type="HAMAP" id="MF_00238">
    <property type="entry name" value="Cytidyl_kinase_type1"/>
    <property type="match status" value="1"/>
</dbReference>
<dbReference type="InterPro" id="IPR003136">
    <property type="entry name" value="Cytidylate_kin"/>
</dbReference>
<keyword evidence="4" id="KW-0547">Nucleotide-binding</keyword>
<name>A0A2U3N6P2_9MYCO</name>
<comment type="catalytic activity">
    <reaction evidence="7">
        <text>dCMP + ATP = dCDP + ADP</text>
        <dbReference type="Rhea" id="RHEA:25094"/>
        <dbReference type="ChEBI" id="CHEBI:30616"/>
        <dbReference type="ChEBI" id="CHEBI:57566"/>
        <dbReference type="ChEBI" id="CHEBI:58593"/>
        <dbReference type="ChEBI" id="CHEBI:456216"/>
        <dbReference type="EC" id="2.7.4.25"/>
    </reaction>
</comment>
<evidence type="ECO:0000256" key="6">
    <source>
        <dbReference type="ARBA" id="ARBA00022840"/>
    </source>
</evidence>
<dbReference type="GO" id="GO:0005524">
    <property type="term" value="F:ATP binding"/>
    <property type="evidence" value="ECO:0007669"/>
    <property type="project" value="UniProtKB-KW"/>
</dbReference>
<dbReference type="Pfam" id="PF02224">
    <property type="entry name" value="Cytidylate_kin"/>
    <property type="match status" value="1"/>
</dbReference>
<organism evidence="10 11">
    <name type="scientific">Mycobacterium terramassiliense</name>
    <dbReference type="NCBI Taxonomy" id="1841859"/>
    <lineage>
        <taxon>Bacteria</taxon>
        <taxon>Bacillati</taxon>
        <taxon>Actinomycetota</taxon>
        <taxon>Actinomycetes</taxon>
        <taxon>Mycobacteriales</taxon>
        <taxon>Mycobacteriaceae</taxon>
        <taxon>Mycobacterium</taxon>
    </lineage>
</organism>
<evidence type="ECO:0000256" key="2">
    <source>
        <dbReference type="ARBA" id="ARBA00012906"/>
    </source>
</evidence>
<evidence type="ECO:0000313" key="10">
    <source>
        <dbReference type="EMBL" id="SPM27193.1"/>
    </source>
</evidence>
<dbReference type="SUPFAM" id="SSF52540">
    <property type="entry name" value="P-loop containing nucleoside triphosphate hydrolases"/>
    <property type="match status" value="1"/>
</dbReference>
<dbReference type="GO" id="GO:0005829">
    <property type="term" value="C:cytosol"/>
    <property type="evidence" value="ECO:0007669"/>
    <property type="project" value="TreeGrafter"/>
</dbReference>
<dbReference type="NCBIfam" id="TIGR00017">
    <property type="entry name" value="cmk"/>
    <property type="match status" value="1"/>
</dbReference>
<dbReference type="GO" id="GO:0015949">
    <property type="term" value="P:nucleobase-containing small molecule interconversion"/>
    <property type="evidence" value="ECO:0007669"/>
    <property type="project" value="TreeGrafter"/>
</dbReference>
<feature type="non-terminal residue" evidence="10">
    <location>
        <position position="1"/>
    </location>
</feature>
<feature type="domain" description="Cytidylate kinase" evidence="9">
    <location>
        <begin position="23"/>
        <end position="238"/>
    </location>
</feature>